<gene>
    <name evidence="1" type="ORF">T190115A13A_80213</name>
</gene>
<keyword evidence="2" id="KW-1185">Reference proteome</keyword>
<organism evidence="1 2">
    <name type="scientific">Tenacibaculum vairaonense</name>
    <dbReference type="NCBI Taxonomy" id="3137860"/>
    <lineage>
        <taxon>Bacteria</taxon>
        <taxon>Pseudomonadati</taxon>
        <taxon>Bacteroidota</taxon>
        <taxon>Flavobacteriia</taxon>
        <taxon>Flavobacteriales</taxon>
        <taxon>Flavobacteriaceae</taxon>
        <taxon>Tenacibaculum</taxon>
    </lineage>
</organism>
<proteinExistence type="predicted"/>
<sequence>MNKYTNVQGTNQLQLNEIGLYNLEVKRFLQKNKLSPIVQHTVKLFKDSAQRRKLNHKQYNLEVEEFNNNHGYYILKKGTERLTNSYYSYINYPYLDREAVKNTMANYRAYVVKYNLKVQKENTLINEYNNTIVRYVNDLTKKEKSLKETFIKNSKNLNTWEYNKLVEKENFINPIHAKKRIQRVKYHHEITFHVLVGFYVSQLKARNLFLMQMNKPTSVKKSSLPKLKIDHRKLSTHTIDNLIRLDYSKRTAQEHVKRLLEAGILCNYQYINQNRPIQVNFNLDVLEVLDGNLPEKQNTVNQLVKSSNQQFQPDNNDTTRTLIKRKEIEDCVKNTVLKKCGSIQETDSEIYKNTRLIGTQFQKAGGTPKKINTLTNNFLNRLEHPQELAEALAAGNYKHYKGLRYDYFEKIIQYGQVSFQEFKEIVIQDFIKQSAKIWGANHNVYVGEWRKAINLLQHNLFKNITRKENIIKKLREYRWKLNFARKWFIKNNHNALYPSWYFDPTRTKQEEIGFYGLHKIWTKHLEYLKQTSNNRKNRIKKSNARKRVISNSKKMRNALNKFFNEKCSVIELYDYVNNNLPQNYSTQLATLINQHHSN</sequence>
<evidence type="ECO:0000313" key="1">
    <source>
        <dbReference type="EMBL" id="CAL2108638.1"/>
    </source>
</evidence>
<name>A0ABM9PS44_9FLAO</name>
<comment type="caution">
    <text evidence="1">The sequence shown here is derived from an EMBL/GenBank/DDBJ whole genome shotgun (WGS) entry which is preliminary data.</text>
</comment>
<dbReference type="EMBL" id="CAXJRC010000045">
    <property type="protein sequence ID" value="CAL2108638.1"/>
    <property type="molecule type" value="Genomic_DNA"/>
</dbReference>
<evidence type="ECO:0000313" key="2">
    <source>
        <dbReference type="Proteomes" id="UP001497602"/>
    </source>
</evidence>
<dbReference type="Proteomes" id="UP001497602">
    <property type="component" value="Unassembled WGS sequence"/>
</dbReference>
<accession>A0ABM9PS44</accession>
<protein>
    <submittedName>
        <fullName evidence="1">Uncharacterized protein</fullName>
    </submittedName>
</protein>
<dbReference type="RefSeq" id="WP_348740230.1">
    <property type="nucleotide sequence ID" value="NZ_CAXJRC010000045.1"/>
</dbReference>
<reference evidence="1 2" key="1">
    <citation type="submission" date="2024-05" db="EMBL/GenBank/DDBJ databases">
        <authorList>
            <person name="Duchaud E."/>
        </authorList>
    </citation>
    <scope>NUCLEOTIDE SEQUENCE [LARGE SCALE GENOMIC DNA]</scope>
    <source>
        <strain evidence="1">Ena-SAMPLE-TAB-13-05-2024-13:56:06:370-140305</strain>
    </source>
</reference>